<feature type="domain" description="Glycosyltransferase 2-like" evidence="1">
    <location>
        <begin position="5"/>
        <end position="134"/>
    </location>
</feature>
<dbReference type="PANTHER" id="PTHR22916:SF67">
    <property type="entry name" value="COLANIC ACID BIOSYNTHESIS GLYCOSYL TRANSFERASE WCAE-RELATED"/>
    <property type="match status" value="1"/>
</dbReference>
<gene>
    <name evidence="2" type="ORF">SAMN05216587_1061</name>
</gene>
<dbReference type="EMBL" id="FOJX01000006">
    <property type="protein sequence ID" value="SFB00618.1"/>
    <property type="molecule type" value="Genomic_DNA"/>
</dbReference>
<organism evidence="2 3">
    <name type="scientific">Selenomonas ruminantium</name>
    <dbReference type="NCBI Taxonomy" id="971"/>
    <lineage>
        <taxon>Bacteria</taxon>
        <taxon>Bacillati</taxon>
        <taxon>Bacillota</taxon>
        <taxon>Negativicutes</taxon>
        <taxon>Selenomonadales</taxon>
        <taxon>Selenomonadaceae</taxon>
        <taxon>Selenomonas</taxon>
    </lineage>
</organism>
<dbReference type="PANTHER" id="PTHR22916">
    <property type="entry name" value="GLYCOSYLTRANSFERASE"/>
    <property type="match status" value="1"/>
</dbReference>
<dbReference type="Gene3D" id="3.90.550.10">
    <property type="entry name" value="Spore Coat Polysaccharide Biosynthesis Protein SpsA, Chain A"/>
    <property type="match status" value="1"/>
</dbReference>
<dbReference type="RefSeq" id="WP_074815348.1">
    <property type="nucleotide sequence ID" value="NZ_FOJX01000006.1"/>
</dbReference>
<sequence>MYKISIVTATYNSEKTIEQTITSVIRQDYNNIEYIVVDGKSTDDTMKIIGKYAGYGIKWISEEDSGIYDAFNKGIDISTGDYIYFLGSDDALYSKSTITNVVDNLEANIDVLSAAVMVVDGKSGKQYPVFNSHAKSREFFNGRMVPHQGMFCRTELLKKNKFDTKYKIAADYKLFLQLYFDDKVAINFIEEIVAFYADDGISNDYELCNYENEMICKELNISFARYNFTNKFKNYVKCVLKGLRILNFIFKIKKYIGKSISRRFIWEKHTCDNEICRWCRRGLLNQ</sequence>
<dbReference type="SUPFAM" id="SSF53448">
    <property type="entry name" value="Nucleotide-diphospho-sugar transferases"/>
    <property type="match status" value="1"/>
</dbReference>
<evidence type="ECO:0000313" key="3">
    <source>
        <dbReference type="Proteomes" id="UP000183843"/>
    </source>
</evidence>
<proteinExistence type="predicted"/>
<protein>
    <submittedName>
        <fullName evidence="2">Glycosyltransferase involved in cell wall bisynthesis</fullName>
    </submittedName>
</protein>
<dbReference type="Pfam" id="PF00535">
    <property type="entry name" value="Glycos_transf_2"/>
    <property type="match status" value="1"/>
</dbReference>
<dbReference type="Proteomes" id="UP000183843">
    <property type="component" value="Unassembled WGS sequence"/>
</dbReference>
<evidence type="ECO:0000313" key="2">
    <source>
        <dbReference type="EMBL" id="SFB00618.1"/>
    </source>
</evidence>
<dbReference type="InterPro" id="IPR001173">
    <property type="entry name" value="Glyco_trans_2-like"/>
</dbReference>
<name>A0A1I0XK72_SELRU</name>
<dbReference type="InterPro" id="IPR029044">
    <property type="entry name" value="Nucleotide-diphossugar_trans"/>
</dbReference>
<dbReference type="CDD" id="cd06433">
    <property type="entry name" value="GT_2_WfgS_like"/>
    <property type="match status" value="1"/>
</dbReference>
<reference evidence="2 3" key="1">
    <citation type="submission" date="2016-10" db="EMBL/GenBank/DDBJ databases">
        <authorList>
            <person name="de Groot N.N."/>
        </authorList>
    </citation>
    <scope>NUCLEOTIDE SEQUENCE [LARGE SCALE GENOMIC DNA]</scope>
    <source>
        <strain evidence="2 3">L14</strain>
    </source>
</reference>
<evidence type="ECO:0000259" key="1">
    <source>
        <dbReference type="Pfam" id="PF00535"/>
    </source>
</evidence>
<dbReference type="GO" id="GO:0016740">
    <property type="term" value="F:transferase activity"/>
    <property type="evidence" value="ECO:0007669"/>
    <property type="project" value="UniProtKB-KW"/>
</dbReference>
<keyword evidence="2" id="KW-0808">Transferase</keyword>
<accession>A0A1I0XK72</accession>
<dbReference type="AlphaFoldDB" id="A0A1I0XK72"/>